<gene>
    <name evidence="1" type="ORF">COX77_01875</name>
</gene>
<accession>A0A2M7VFF4</accession>
<evidence type="ECO:0000313" key="1">
    <source>
        <dbReference type="EMBL" id="PIZ99333.1"/>
    </source>
</evidence>
<feature type="non-terminal residue" evidence="1">
    <location>
        <position position="1"/>
    </location>
</feature>
<protein>
    <submittedName>
        <fullName evidence="1">Uncharacterized protein</fullName>
    </submittedName>
</protein>
<sequence length="104" mass="11521">GQVYFGKVVSEGSKEVVLKDIYYLQVVQRPLQTTETGNTQVAQDQQQTQQELSLVKLGNELHGPVDEMTINAAHILFTEKLKSDSKVIDAISRYVAEQNAAATK</sequence>
<organism evidence="1 2">
    <name type="scientific">Candidatus Komeilibacteria bacterium CG_4_10_14_0_2_um_filter_37_10</name>
    <dbReference type="NCBI Taxonomy" id="1974470"/>
    <lineage>
        <taxon>Bacteria</taxon>
        <taxon>Candidatus Komeiliibacteriota</taxon>
    </lineage>
</organism>
<dbReference type="Proteomes" id="UP000230405">
    <property type="component" value="Unassembled WGS sequence"/>
</dbReference>
<evidence type="ECO:0000313" key="2">
    <source>
        <dbReference type="Proteomes" id="UP000230405"/>
    </source>
</evidence>
<reference evidence="2" key="1">
    <citation type="submission" date="2017-09" db="EMBL/GenBank/DDBJ databases">
        <title>Depth-based differentiation of microbial function through sediment-hosted aquifers and enrichment of novel symbionts in the deep terrestrial subsurface.</title>
        <authorList>
            <person name="Probst A.J."/>
            <person name="Ladd B."/>
            <person name="Jarett J.K."/>
            <person name="Geller-Mcgrath D.E."/>
            <person name="Sieber C.M.K."/>
            <person name="Emerson J.B."/>
            <person name="Anantharaman K."/>
            <person name="Thomas B.C."/>
            <person name="Malmstrom R."/>
            <person name="Stieglmeier M."/>
            <person name="Klingl A."/>
            <person name="Woyke T."/>
            <person name="Ryan C.M."/>
            <person name="Banfield J.F."/>
        </authorList>
    </citation>
    <scope>NUCLEOTIDE SEQUENCE [LARGE SCALE GENOMIC DNA]</scope>
</reference>
<proteinExistence type="predicted"/>
<dbReference type="AlphaFoldDB" id="A0A2M7VFF4"/>
<name>A0A2M7VFF4_9BACT</name>
<dbReference type="EMBL" id="PFPO01000035">
    <property type="protein sequence ID" value="PIZ99333.1"/>
    <property type="molecule type" value="Genomic_DNA"/>
</dbReference>
<comment type="caution">
    <text evidence="1">The sequence shown here is derived from an EMBL/GenBank/DDBJ whole genome shotgun (WGS) entry which is preliminary data.</text>
</comment>